<dbReference type="SUPFAM" id="SSF46785">
    <property type="entry name" value="Winged helix' DNA-binding domain"/>
    <property type="match status" value="1"/>
</dbReference>
<dbReference type="GO" id="GO:0043200">
    <property type="term" value="P:response to amino acid"/>
    <property type="evidence" value="ECO:0007669"/>
    <property type="project" value="TreeGrafter"/>
</dbReference>
<dbReference type="InterPro" id="IPR036388">
    <property type="entry name" value="WH-like_DNA-bd_sf"/>
</dbReference>
<dbReference type="PRINTS" id="PR00033">
    <property type="entry name" value="HTHASNC"/>
</dbReference>
<keyword evidence="7" id="KW-1185">Reference proteome</keyword>
<dbReference type="InterPro" id="IPR011008">
    <property type="entry name" value="Dimeric_a/b-barrel"/>
</dbReference>
<dbReference type="PANTHER" id="PTHR30154:SF34">
    <property type="entry name" value="TRANSCRIPTIONAL REGULATOR AZLB"/>
    <property type="match status" value="1"/>
</dbReference>
<dbReference type="GO" id="GO:0043565">
    <property type="term" value="F:sequence-specific DNA binding"/>
    <property type="evidence" value="ECO:0007669"/>
    <property type="project" value="InterPro"/>
</dbReference>
<dbReference type="InterPro" id="IPR000485">
    <property type="entry name" value="AsnC-type_HTH_dom"/>
</dbReference>
<dbReference type="SUPFAM" id="SSF54909">
    <property type="entry name" value="Dimeric alpha+beta barrel"/>
    <property type="match status" value="1"/>
</dbReference>
<dbReference type="GO" id="GO:0005829">
    <property type="term" value="C:cytosol"/>
    <property type="evidence" value="ECO:0007669"/>
    <property type="project" value="TreeGrafter"/>
</dbReference>
<comment type="caution">
    <text evidence="6">The sequence shown here is derived from an EMBL/GenBank/DDBJ whole genome shotgun (WGS) entry which is preliminary data.</text>
</comment>
<evidence type="ECO:0000256" key="2">
    <source>
        <dbReference type="ARBA" id="ARBA00023125"/>
    </source>
</evidence>
<dbReference type="Proteomes" id="UP000606172">
    <property type="component" value="Unassembled WGS sequence"/>
</dbReference>
<dbReference type="EMBL" id="BOOW01000053">
    <property type="protein sequence ID" value="GII97007.1"/>
    <property type="molecule type" value="Genomic_DNA"/>
</dbReference>
<dbReference type="SMART" id="SM00344">
    <property type="entry name" value="HTH_ASNC"/>
    <property type="match status" value="1"/>
</dbReference>
<dbReference type="PROSITE" id="PS50956">
    <property type="entry name" value="HTH_ASNC_2"/>
    <property type="match status" value="1"/>
</dbReference>
<dbReference type="InterPro" id="IPR036390">
    <property type="entry name" value="WH_DNA-bd_sf"/>
</dbReference>
<dbReference type="Pfam" id="PF01037">
    <property type="entry name" value="AsnC_trans_reg"/>
    <property type="match status" value="1"/>
</dbReference>
<sequence>MRGRHSGGPALPRDPERLESKVKQSRANNADTHFALDDIDRRILHALMLDGRTRNCDLAKGVQLGDSAVAARIRRLADSGVLQAIRAHLNPAALGRPVEAVVRVRLRHDVTNARFEEQLREVPAVVDALMLAGDVDAEVRLACRNLGDLEYTILLLRRAGAEHTHTDLVTRSVGNLGTALLTE</sequence>
<evidence type="ECO:0000259" key="5">
    <source>
        <dbReference type="PROSITE" id="PS50956"/>
    </source>
</evidence>
<gene>
    <name evidence="6" type="ORF">Ssi02_72380</name>
</gene>
<evidence type="ECO:0000256" key="4">
    <source>
        <dbReference type="SAM" id="MobiDB-lite"/>
    </source>
</evidence>
<organism evidence="6 7">
    <name type="scientific">Sinosporangium siamense</name>
    <dbReference type="NCBI Taxonomy" id="1367973"/>
    <lineage>
        <taxon>Bacteria</taxon>
        <taxon>Bacillati</taxon>
        <taxon>Actinomycetota</taxon>
        <taxon>Actinomycetes</taxon>
        <taxon>Streptosporangiales</taxon>
        <taxon>Streptosporangiaceae</taxon>
        <taxon>Sinosporangium</taxon>
    </lineage>
</organism>
<dbReference type="InterPro" id="IPR019887">
    <property type="entry name" value="Tscrpt_reg_AsnC/Lrp_C"/>
</dbReference>
<keyword evidence="2" id="KW-0238">DNA-binding</keyword>
<dbReference type="Pfam" id="PF13404">
    <property type="entry name" value="HTH_AsnC-type"/>
    <property type="match status" value="1"/>
</dbReference>
<dbReference type="RefSeq" id="WP_204032284.1">
    <property type="nucleotide sequence ID" value="NZ_BOOW01000053.1"/>
</dbReference>
<evidence type="ECO:0000313" key="6">
    <source>
        <dbReference type="EMBL" id="GII97007.1"/>
    </source>
</evidence>
<reference evidence="6" key="1">
    <citation type="submission" date="2021-01" db="EMBL/GenBank/DDBJ databases">
        <title>Whole genome shotgun sequence of Sinosporangium siamense NBRC 109515.</title>
        <authorList>
            <person name="Komaki H."/>
            <person name="Tamura T."/>
        </authorList>
    </citation>
    <scope>NUCLEOTIDE SEQUENCE</scope>
    <source>
        <strain evidence="6">NBRC 109515</strain>
    </source>
</reference>
<keyword evidence="1" id="KW-0805">Transcription regulation</keyword>
<evidence type="ECO:0000256" key="1">
    <source>
        <dbReference type="ARBA" id="ARBA00023015"/>
    </source>
</evidence>
<dbReference type="Gene3D" id="1.10.10.10">
    <property type="entry name" value="Winged helix-like DNA-binding domain superfamily/Winged helix DNA-binding domain"/>
    <property type="match status" value="1"/>
</dbReference>
<dbReference type="Gene3D" id="3.30.70.920">
    <property type="match status" value="1"/>
</dbReference>
<feature type="compositionally biased region" description="Basic and acidic residues" evidence="4">
    <location>
        <begin position="13"/>
        <end position="22"/>
    </location>
</feature>
<name>A0A919VBX6_9ACTN</name>
<feature type="region of interest" description="Disordered" evidence="4">
    <location>
        <begin position="1"/>
        <end position="26"/>
    </location>
</feature>
<dbReference type="PANTHER" id="PTHR30154">
    <property type="entry name" value="LEUCINE-RESPONSIVE REGULATORY PROTEIN"/>
    <property type="match status" value="1"/>
</dbReference>
<protein>
    <recommendedName>
        <fullName evidence="5">HTH asnC-type domain-containing protein</fullName>
    </recommendedName>
</protein>
<dbReference type="AlphaFoldDB" id="A0A919VBX6"/>
<evidence type="ECO:0000256" key="3">
    <source>
        <dbReference type="ARBA" id="ARBA00023163"/>
    </source>
</evidence>
<proteinExistence type="predicted"/>
<dbReference type="InterPro" id="IPR019888">
    <property type="entry name" value="Tscrpt_reg_AsnC-like"/>
</dbReference>
<evidence type="ECO:0000313" key="7">
    <source>
        <dbReference type="Proteomes" id="UP000606172"/>
    </source>
</evidence>
<keyword evidence="3" id="KW-0804">Transcription</keyword>
<feature type="domain" description="HTH asnC-type" evidence="5">
    <location>
        <begin position="36"/>
        <end position="97"/>
    </location>
</feature>
<accession>A0A919VBX6</accession>